<dbReference type="InterPro" id="IPR003441">
    <property type="entry name" value="NAC-dom"/>
</dbReference>
<evidence type="ECO:0000256" key="1">
    <source>
        <dbReference type="ARBA" id="ARBA00023015"/>
    </source>
</evidence>
<accession>A0A2G5CRZ7</accession>
<reference evidence="7 8" key="1">
    <citation type="submission" date="2017-09" db="EMBL/GenBank/DDBJ databases">
        <title>WGS assembly of Aquilegia coerulea Goldsmith.</title>
        <authorList>
            <person name="Hodges S."/>
            <person name="Kramer E."/>
            <person name="Nordborg M."/>
            <person name="Tomkins J."/>
            <person name="Borevitz J."/>
            <person name="Derieg N."/>
            <person name="Yan J."/>
            <person name="Mihaltcheva S."/>
            <person name="Hayes R.D."/>
            <person name="Rokhsar D."/>
        </authorList>
    </citation>
    <scope>NUCLEOTIDE SEQUENCE [LARGE SCALE GENOMIC DNA]</scope>
    <source>
        <strain evidence="8">cv. Goldsmith</strain>
    </source>
</reference>
<dbReference type="InParanoid" id="A0A2G5CRZ7"/>
<dbReference type="Pfam" id="PF02365">
    <property type="entry name" value="NAM"/>
    <property type="match status" value="1"/>
</dbReference>
<evidence type="ECO:0000256" key="5">
    <source>
        <dbReference type="SAM" id="MobiDB-lite"/>
    </source>
</evidence>
<dbReference type="InterPro" id="IPR036093">
    <property type="entry name" value="NAC_dom_sf"/>
</dbReference>
<organism evidence="7 8">
    <name type="scientific">Aquilegia coerulea</name>
    <name type="common">Rocky mountain columbine</name>
    <dbReference type="NCBI Taxonomy" id="218851"/>
    <lineage>
        <taxon>Eukaryota</taxon>
        <taxon>Viridiplantae</taxon>
        <taxon>Streptophyta</taxon>
        <taxon>Embryophyta</taxon>
        <taxon>Tracheophyta</taxon>
        <taxon>Spermatophyta</taxon>
        <taxon>Magnoliopsida</taxon>
        <taxon>Ranunculales</taxon>
        <taxon>Ranunculaceae</taxon>
        <taxon>Thalictroideae</taxon>
        <taxon>Aquilegia</taxon>
    </lineage>
</organism>
<sequence length="411" mass="46522">MPVSCVGLGLPLGYQFRPSPQVLIKYYLYKKLVGEEILPEVIVNKDLYGSNAAAPWELLEGCSKDEELYYFTLVKKKHGGKNIERVTKDGKWKMDNNKPVQDFDGKVIGYKTTLTLIVDENKFDKTHVAKQWNWTMHEYSMKDANNEYQTSLCIGWITTHDSIIAASIFRDISRVLLQQFQGFNEGEQDEGFMPLQQLDDDKLQACNEGEQDEGFLLLQQHDQQLQAFNEGFIPLQQHDQQLQACNDRELASTLYDDDQQLQACGNDYLVSMTNEGELASTSYENSVTWTQPSTIDASNPTAIELPSYVENIEGNALMSEIFELLMNDDEVPETMEGEATDATISYEHFQPHQQCTETTSMSDIGGDPSSTSYRTPLSTGDPGIQLVYDDLNVGFATEDYSWFSPMLQQSI</sequence>
<dbReference type="SUPFAM" id="SSF101941">
    <property type="entry name" value="NAC domain"/>
    <property type="match status" value="1"/>
</dbReference>
<dbReference type="PANTHER" id="PTHR31719">
    <property type="entry name" value="NAC TRANSCRIPTION FACTOR 56"/>
    <property type="match status" value="1"/>
</dbReference>
<proteinExistence type="predicted"/>
<dbReference type="PROSITE" id="PS51005">
    <property type="entry name" value="NAC"/>
    <property type="match status" value="1"/>
</dbReference>
<dbReference type="PANTHER" id="PTHR31719:SF43">
    <property type="entry name" value="NAC TRANSCRIPTION FACTOR 56"/>
    <property type="match status" value="1"/>
</dbReference>
<dbReference type="GO" id="GO:0003677">
    <property type="term" value="F:DNA binding"/>
    <property type="evidence" value="ECO:0007669"/>
    <property type="project" value="UniProtKB-KW"/>
</dbReference>
<evidence type="ECO:0000256" key="4">
    <source>
        <dbReference type="ARBA" id="ARBA00023242"/>
    </source>
</evidence>
<evidence type="ECO:0000313" key="7">
    <source>
        <dbReference type="EMBL" id="PIA34062.1"/>
    </source>
</evidence>
<keyword evidence="1" id="KW-0805">Transcription regulation</keyword>
<name>A0A2G5CRZ7_AQUCA</name>
<feature type="region of interest" description="Disordered" evidence="5">
    <location>
        <begin position="357"/>
        <end position="378"/>
    </location>
</feature>
<dbReference type="Gene3D" id="2.170.150.80">
    <property type="entry name" value="NAC domain"/>
    <property type="match status" value="1"/>
</dbReference>
<evidence type="ECO:0000256" key="3">
    <source>
        <dbReference type="ARBA" id="ARBA00023163"/>
    </source>
</evidence>
<dbReference type="EMBL" id="KZ305056">
    <property type="protein sequence ID" value="PIA34062.1"/>
    <property type="molecule type" value="Genomic_DNA"/>
</dbReference>
<dbReference type="AlphaFoldDB" id="A0A2G5CRZ7"/>
<evidence type="ECO:0000259" key="6">
    <source>
        <dbReference type="PROSITE" id="PS51005"/>
    </source>
</evidence>
<keyword evidence="8" id="KW-1185">Reference proteome</keyword>
<feature type="domain" description="NAC" evidence="6">
    <location>
        <begin position="10"/>
        <end position="171"/>
    </location>
</feature>
<protein>
    <recommendedName>
        <fullName evidence="6">NAC domain-containing protein</fullName>
    </recommendedName>
</protein>
<dbReference type="OrthoDB" id="774757at2759"/>
<keyword evidence="3" id="KW-0804">Transcription</keyword>
<dbReference type="Proteomes" id="UP000230069">
    <property type="component" value="Unassembled WGS sequence"/>
</dbReference>
<evidence type="ECO:0000256" key="2">
    <source>
        <dbReference type="ARBA" id="ARBA00023125"/>
    </source>
</evidence>
<keyword evidence="4" id="KW-0539">Nucleus</keyword>
<evidence type="ECO:0000313" key="8">
    <source>
        <dbReference type="Proteomes" id="UP000230069"/>
    </source>
</evidence>
<keyword evidence="2" id="KW-0238">DNA-binding</keyword>
<dbReference type="GO" id="GO:0006355">
    <property type="term" value="P:regulation of DNA-templated transcription"/>
    <property type="evidence" value="ECO:0007669"/>
    <property type="project" value="InterPro"/>
</dbReference>
<gene>
    <name evidence="7" type="ORF">AQUCO_03900159v1</name>
</gene>